<dbReference type="RefSeq" id="WP_053549258.1">
    <property type="nucleotide sequence ID" value="NZ_CP010802.1"/>
</dbReference>
<keyword evidence="9 13" id="KW-1133">Transmembrane helix</keyword>
<dbReference type="Gene3D" id="1.20.120.220">
    <property type="entry name" value="ATP synthase, F0 complex, subunit A"/>
    <property type="match status" value="1"/>
</dbReference>
<evidence type="ECO:0000256" key="4">
    <source>
        <dbReference type="ARBA" id="ARBA00022475"/>
    </source>
</evidence>
<keyword evidence="12 13" id="KW-0066">ATP synthesis</keyword>
<dbReference type="HAMAP" id="MF_01393">
    <property type="entry name" value="ATP_synth_a_bact"/>
    <property type="match status" value="1"/>
</dbReference>
<keyword evidence="7 13" id="KW-0812">Transmembrane</keyword>
<keyword evidence="3 13" id="KW-0813">Transport</keyword>
<dbReference type="PANTHER" id="PTHR42823">
    <property type="entry name" value="ATP SYNTHASE SUBUNIT A, CHLOROPLASTIC"/>
    <property type="match status" value="1"/>
</dbReference>
<feature type="transmembrane region" description="Helical" evidence="13">
    <location>
        <begin position="29"/>
        <end position="47"/>
    </location>
</feature>
<evidence type="ECO:0000256" key="8">
    <source>
        <dbReference type="ARBA" id="ARBA00022781"/>
    </source>
</evidence>
<dbReference type="GO" id="GO:0046933">
    <property type="term" value="F:proton-transporting ATP synthase activity, rotational mechanism"/>
    <property type="evidence" value="ECO:0007669"/>
    <property type="project" value="UniProtKB-UniRule"/>
</dbReference>
<reference evidence="15 16" key="1">
    <citation type="submission" date="2015-07" db="EMBL/GenBank/DDBJ databases">
        <title>Isolation and Genomic Characterization of a Novel Halophilic Metal-Reducing Deltaproteobacterium from the Deep Subsurface.</title>
        <authorList>
            <person name="Badalamenti J.P."/>
            <person name="Summers Z.M."/>
            <person name="Gralnick J.A."/>
            <person name="Bond D.R."/>
        </authorList>
    </citation>
    <scope>NUCLEOTIDE SEQUENCE [LARGE SCALE GENOMIC DNA]</scope>
    <source>
        <strain evidence="15 16">WTL</strain>
    </source>
</reference>
<evidence type="ECO:0000256" key="6">
    <source>
        <dbReference type="ARBA" id="ARBA00022547"/>
    </source>
</evidence>
<evidence type="ECO:0000313" key="15">
    <source>
        <dbReference type="EMBL" id="ALC15016.1"/>
    </source>
</evidence>
<dbReference type="Proteomes" id="UP000057158">
    <property type="component" value="Chromosome"/>
</dbReference>
<evidence type="ECO:0000256" key="7">
    <source>
        <dbReference type="ARBA" id="ARBA00022692"/>
    </source>
</evidence>
<dbReference type="PATRIC" id="fig|1603606.3.peg.242"/>
<dbReference type="KEGG" id="des:DSOUD_0216"/>
<dbReference type="OrthoDB" id="9789241at2"/>
<keyword evidence="4 13" id="KW-1003">Cell membrane</keyword>
<dbReference type="PANTHER" id="PTHR42823:SF3">
    <property type="entry name" value="ATP SYNTHASE SUBUNIT A, CHLOROPLASTIC"/>
    <property type="match status" value="1"/>
</dbReference>
<dbReference type="InterPro" id="IPR023011">
    <property type="entry name" value="ATP_synth_F0_asu_AS"/>
</dbReference>
<evidence type="ECO:0000256" key="12">
    <source>
        <dbReference type="ARBA" id="ARBA00023310"/>
    </source>
</evidence>
<dbReference type="InterPro" id="IPR035908">
    <property type="entry name" value="F0_ATP_A_sf"/>
</dbReference>
<evidence type="ECO:0000256" key="9">
    <source>
        <dbReference type="ARBA" id="ARBA00022989"/>
    </source>
</evidence>
<dbReference type="NCBIfam" id="TIGR01131">
    <property type="entry name" value="ATP_synt_6_or_A"/>
    <property type="match status" value="1"/>
</dbReference>
<keyword evidence="10 13" id="KW-0406">Ion transport</keyword>
<feature type="transmembrane region" description="Helical" evidence="13">
    <location>
        <begin position="203"/>
        <end position="225"/>
    </location>
</feature>
<keyword evidence="8 13" id="KW-0375">Hydrogen ion transport</keyword>
<sequence>MTHPFLLLEWLAHKLHLESLIENPDSLKAVIYTWLVMLVLIAIAFLASRAIKVVPTGTQNFMEVVVGGIENLIDETMGPKGKTYFPLIATFALFILVSNLVGLVPGFYPPTANLNTNFALALTVFAMTHIIGFKEHGLSYLKHFMGPILVLAPLMFIIEIIGHLARPLSLSLRLFGNMYGHEIVLMIFFALVPFLLPVPMMLMGVLVACIQTFVFSLLAMIYIAGALEEAH</sequence>
<organism evidence="15 16">
    <name type="scientific">Desulfuromonas soudanensis</name>
    <dbReference type="NCBI Taxonomy" id="1603606"/>
    <lineage>
        <taxon>Bacteria</taxon>
        <taxon>Pseudomonadati</taxon>
        <taxon>Thermodesulfobacteriota</taxon>
        <taxon>Desulfuromonadia</taxon>
        <taxon>Desulfuromonadales</taxon>
        <taxon>Desulfuromonadaceae</taxon>
        <taxon>Desulfuromonas</taxon>
    </lineage>
</organism>
<comment type="subcellular location">
    <subcellularLocation>
        <location evidence="13 14">Cell membrane</location>
        <topology evidence="13 14">Multi-pass membrane protein</topology>
    </subcellularLocation>
    <subcellularLocation>
        <location evidence="1">Membrane</location>
        <topology evidence="1">Multi-pass membrane protein</topology>
    </subcellularLocation>
</comment>
<evidence type="ECO:0000256" key="11">
    <source>
        <dbReference type="ARBA" id="ARBA00023136"/>
    </source>
</evidence>
<dbReference type="FunFam" id="1.20.120.220:FF:000006">
    <property type="entry name" value="ATP synthase subunit a"/>
    <property type="match status" value="1"/>
</dbReference>
<feature type="transmembrane region" description="Helical" evidence="13">
    <location>
        <begin position="178"/>
        <end position="196"/>
    </location>
</feature>
<evidence type="ECO:0000256" key="14">
    <source>
        <dbReference type="RuleBase" id="RU000483"/>
    </source>
</evidence>
<dbReference type="SUPFAM" id="SSF81336">
    <property type="entry name" value="F1F0 ATP synthase subunit A"/>
    <property type="match status" value="1"/>
</dbReference>
<dbReference type="GO" id="GO:0045259">
    <property type="term" value="C:proton-transporting ATP synthase complex"/>
    <property type="evidence" value="ECO:0007669"/>
    <property type="project" value="UniProtKB-KW"/>
</dbReference>
<dbReference type="AlphaFoldDB" id="A0A0M4CU94"/>
<dbReference type="InterPro" id="IPR045082">
    <property type="entry name" value="ATP_syn_F0_a_bact/chloroplast"/>
</dbReference>
<comment type="similarity">
    <text evidence="2 13 14">Belongs to the ATPase A chain family.</text>
</comment>
<evidence type="ECO:0000256" key="1">
    <source>
        <dbReference type="ARBA" id="ARBA00004141"/>
    </source>
</evidence>
<evidence type="ECO:0000256" key="2">
    <source>
        <dbReference type="ARBA" id="ARBA00006810"/>
    </source>
</evidence>
<keyword evidence="5" id="KW-0997">Cell inner membrane</keyword>
<keyword evidence="16" id="KW-1185">Reference proteome</keyword>
<keyword evidence="6 13" id="KW-0138">CF(0)</keyword>
<evidence type="ECO:0000256" key="10">
    <source>
        <dbReference type="ARBA" id="ARBA00023065"/>
    </source>
</evidence>
<dbReference type="STRING" id="1603606.DSOUD_0216"/>
<gene>
    <name evidence="13 15" type="primary">atpB</name>
    <name evidence="15" type="ORF">DSOUD_0216</name>
</gene>
<proteinExistence type="inferred from homology"/>
<evidence type="ECO:0000256" key="3">
    <source>
        <dbReference type="ARBA" id="ARBA00022448"/>
    </source>
</evidence>
<feature type="transmembrane region" description="Helical" evidence="13">
    <location>
        <begin position="114"/>
        <end position="132"/>
    </location>
</feature>
<keyword evidence="11 13" id="KW-0472">Membrane</keyword>
<dbReference type="CDD" id="cd00310">
    <property type="entry name" value="ATP-synt_Fo_a_6"/>
    <property type="match status" value="1"/>
</dbReference>
<name>A0A0M4CU94_9BACT</name>
<dbReference type="PRINTS" id="PR00123">
    <property type="entry name" value="ATPASEA"/>
</dbReference>
<evidence type="ECO:0000313" key="16">
    <source>
        <dbReference type="Proteomes" id="UP000057158"/>
    </source>
</evidence>
<dbReference type="EMBL" id="CP010802">
    <property type="protein sequence ID" value="ALC15016.1"/>
    <property type="molecule type" value="Genomic_DNA"/>
</dbReference>
<evidence type="ECO:0000256" key="5">
    <source>
        <dbReference type="ARBA" id="ARBA00022519"/>
    </source>
</evidence>
<dbReference type="PROSITE" id="PS00449">
    <property type="entry name" value="ATPASE_A"/>
    <property type="match status" value="1"/>
</dbReference>
<evidence type="ECO:0000256" key="13">
    <source>
        <dbReference type="HAMAP-Rule" id="MF_01393"/>
    </source>
</evidence>
<dbReference type="Pfam" id="PF00119">
    <property type="entry name" value="ATP-synt_A"/>
    <property type="match status" value="1"/>
</dbReference>
<dbReference type="GO" id="GO:0042777">
    <property type="term" value="P:proton motive force-driven plasma membrane ATP synthesis"/>
    <property type="evidence" value="ECO:0007669"/>
    <property type="project" value="TreeGrafter"/>
</dbReference>
<comment type="function">
    <text evidence="13 14">Key component of the proton channel; it plays a direct role in the translocation of protons across the membrane.</text>
</comment>
<accession>A0A0M4CU94</accession>
<feature type="transmembrane region" description="Helical" evidence="13">
    <location>
        <begin position="144"/>
        <end position="166"/>
    </location>
</feature>
<feature type="transmembrane region" description="Helical" evidence="13">
    <location>
        <begin position="84"/>
        <end position="108"/>
    </location>
</feature>
<dbReference type="InterPro" id="IPR000568">
    <property type="entry name" value="ATP_synth_F0_asu"/>
</dbReference>
<protein>
    <recommendedName>
        <fullName evidence="13 14">ATP synthase subunit a</fullName>
    </recommendedName>
    <alternativeName>
        <fullName evidence="13">ATP synthase F0 sector subunit a</fullName>
    </alternativeName>
    <alternativeName>
        <fullName evidence="13">F-ATPase subunit 6</fullName>
    </alternativeName>
</protein>
<dbReference type="GO" id="GO:0005886">
    <property type="term" value="C:plasma membrane"/>
    <property type="evidence" value="ECO:0007669"/>
    <property type="project" value="UniProtKB-SubCell"/>
</dbReference>